<sequence length="178" mass="19638">MSTTTISLGELLFSALASAAAFGLGTFFYDKLTCPLRHLPGPKATSLIYGNLLDIWMGAFSPFVQDNLSSILQELWVKEYGKTLKFKGPICHNQLLTTDTCTINHILTRANDYRKPSHLRRALAQISGEGVVFSEGAQHRQQRRVLNPAFGPAQIRGLTDIFLAKAIRVSAPSQHPDL</sequence>
<dbReference type="HOGENOM" id="CLU_001570_8_3_1"/>
<keyword evidence="2" id="KW-1185">Reference proteome</keyword>
<gene>
    <name evidence="1" type="ORF">PAXINDRAFT_102734</name>
</gene>
<dbReference type="Proteomes" id="UP000053647">
    <property type="component" value="Unassembled WGS sequence"/>
</dbReference>
<name>A0A0C9TKR3_PAXIN</name>
<reference evidence="2" key="2">
    <citation type="submission" date="2015-01" db="EMBL/GenBank/DDBJ databases">
        <title>Evolutionary Origins and Diversification of the Mycorrhizal Mutualists.</title>
        <authorList>
            <consortium name="DOE Joint Genome Institute"/>
            <consortium name="Mycorrhizal Genomics Consortium"/>
            <person name="Kohler A."/>
            <person name="Kuo A."/>
            <person name="Nagy L.G."/>
            <person name="Floudas D."/>
            <person name="Copeland A."/>
            <person name="Barry K.W."/>
            <person name="Cichocki N."/>
            <person name="Veneault-Fourrey C."/>
            <person name="LaButti K."/>
            <person name="Lindquist E.A."/>
            <person name="Lipzen A."/>
            <person name="Lundell T."/>
            <person name="Morin E."/>
            <person name="Murat C."/>
            <person name="Riley R."/>
            <person name="Ohm R."/>
            <person name="Sun H."/>
            <person name="Tunlid A."/>
            <person name="Henrissat B."/>
            <person name="Grigoriev I.V."/>
            <person name="Hibbett D.S."/>
            <person name="Martin F."/>
        </authorList>
    </citation>
    <scope>NUCLEOTIDE SEQUENCE [LARGE SCALE GENOMIC DNA]</scope>
    <source>
        <strain evidence="2">ATCC 200175</strain>
    </source>
</reference>
<proteinExistence type="predicted"/>
<dbReference type="GO" id="GO:0005506">
    <property type="term" value="F:iron ion binding"/>
    <property type="evidence" value="ECO:0007669"/>
    <property type="project" value="InterPro"/>
</dbReference>
<evidence type="ECO:0008006" key="3">
    <source>
        <dbReference type="Google" id="ProtNLM"/>
    </source>
</evidence>
<dbReference type="Gene3D" id="1.10.630.10">
    <property type="entry name" value="Cytochrome P450"/>
    <property type="match status" value="1"/>
</dbReference>
<protein>
    <recommendedName>
        <fullName evidence="3">Cytochrome P450</fullName>
    </recommendedName>
</protein>
<accession>A0A0C9TKR3</accession>
<reference evidence="1 2" key="1">
    <citation type="submission" date="2014-06" db="EMBL/GenBank/DDBJ databases">
        <authorList>
            <consortium name="DOE Joint Genome Institute"/>
            <person name="Kuo A."/>
            <person name="Kohler A."/>
            <person name="Nagy L.G."/>
            <person name="Floudas D."/>
            <person name="Copeland A."/>
            <person name="Barry K.W."/>
            <person name="Cichocki N."/>
            <person name="Veneault-Fourrey C."/>
            <person name="LaButti K."/>
            <person name="Lindquist E.A."/>
            <person name="Lipzen A."/>
            <person name="Lundell T."/>
            <person name="Morin E."/>
            <person name="Murat C."/>
            <person name="Sun H."/>
            <person name="Tunlid A."/>
            <person name="Henrissat B."/>
            <person name="Grigoriev I.V."/>
            <person name="Hibbett D.S."/>
            <person name="Martin F."/>
            <person name="Nordberg H.P."/>
            <person name="Cantor M.N."/>
            <person name="Hua S.X."/>
        </authorList>
    </citation>
    <scope>NUCLEOTIDE SEQUENCE [LARGE SCALE GENOMIC DNA]</scope>
    <source>
        <strain evidence="1 2">ATCC 200175</strain>
    </source>
</reference>
<dbReference type="GO" id="GO:0016705">
    <property type="term" value="F:oxidoreductase activity, acting on paired donors, with incorporation or reduction of molecular oxygen"/>
    <property type="evidence" value="ECO:0007669"/>
    <property type="project" value="InterPro"/>
</dbReference>
<dbReference type="GO" id="GO:0004497">
    <property type="term" value="F:monooxygenase activity"/>
    <property type="evidence" value="ECO:0007669"/>
    <property type="project" value="InterPro"/>
</dbReference>
<dbReference type="SUPFAM" id="SSF48264">
    <property type="entry name" value="Cytochrome P450"/>
    <property type="match status" value="1"/>
</dbReference>
<evidence type="ECO:0000313" key="2">
    <source>
        <dbReference type="Proteomes" id="UP000053647"/>
    </source>
</evidence>
<dbReference type="OrthoDB" id="1470350at2759"/>
<dbReference type="GO" id="GO:0020037">
    <property type="term" value="F:heme binding"/>
    <property type="evidence" value="ECO:0007669"/>
    <property type="project" value="InterPro"/>
</dbReference>
<organism evidence="1 2">
    <name type="scientific">Paxillus involutus ATCC 200175</name>
    <dbReference type="NCBI Taxonomy" id="664439"/>
    <lineage>
        <taxon>Eukaryota</taxon>
        <taxon>Fungi</taxon>
        <taxon>Dikarya</taxon>
        <taxon>Basidiomycota</taxon>
        <taxon>Agaricomycotina</taxon>
        <taxon>Agaricomycetes</taxon>
        <taxon>Agaricomycetidae</taxon>
        <taxon>Boletales</taxon>
        <taxon>Paxilineae</taxon>
        <taxon>Paxillaceae</taxon>
        <taxon>Paxillus</taxon>
    </lineage>
</organism>
<dbReference type="InterPro" id="IPR036396">
    <property type="entry name" value="Cyt_P450_sf"/>
</dbReference>
<dbReference type="EMBL" id="KN819735">
    <property type="protein sequence ID" value="KIJ07966.1"/>
    <property type="molecule type" value="Genomic_DNA"/>
</dbReference>
<dbReference type="AlphaFoldDB" id="A0A0C9TKR3"/>
<evidence type="ECO:0000313" key="1">
    <source>
        <dbReference type="EMBL" id="KIJ07966.1"/>
    </source>
</evidence>